<sequence>MGAAEDGIYIDHGQAMTFAEEMFHQTQAIRTVVTTLEGEIAPIVGQWLGPDRDVYINKVQPTWEAEVTALSTILQTHAQTLDNIRDMYRKTVNDNAQGFEEIKF</sequence>
<dbReference type="Gene3D" id="1.10.287.1060">
    <property type="entry name" value="ESAT-6-like"/>
    <property type="match status" value="1"/>
</dbReference>
<proteinExistence type="predicted"/>
<reference evidence="1" key="2">
    <citation type="submission" date="2020-09" db="EMBL/GenBank/DDBJ databases">
        <authorList>
            <person name="Sun Q."/>
            <person name="Ohkuma M."/>
        </authorList>
    </citation>
    <scope>NUCLEOTIDE SEQUENCE</scope>
    <source>
        <strain evidence="1">JCM 4234</strain>
    </source>
</reference>
<evidence type="ECO:0000313" key="1">
    <source>
        <dbReference type="EMBL" id="GGS69708.1"/>
    </source>
</evidence>
<dbReference type="InterPro" id="IPR036689">
    <property type="entry name" value="ESAT-6-like_sf"/>
</dbReference>
<accession>A0A918GVE6</accession>
<dbReference type="AlphaFoldDB" id="A0A918GVE6"/>
<keyword evidence="2" id="KW-1185">Reference proteome</keyword>
<protein>
    <submittedName>
        <fullName evidence="1">Uncharacterized protein</fullName>
    </submittedName>
</protein>
<gene>
    <name evidence="1" type="ORF">GCM10010238_67790</name>
</gene>
<reference evidence="1" key="1">
    <citation type="journal article" date="2014" name="Int. J. Syst. Evol. Microbiol.">
        <title>Complete genome sequence of Corynebacterium casei LMG S-19264T (=DSM 44701T), isolated from a smear-ripened cheese.</title>
        <authorList>
            <consortium name="US DOE Joint Genome Institute (JGI-PGF)"/>
            <person name="Walter F."/>
            <person name="Albersmeier A."/>
            <person name="Kalinowski J."/>
            <person name="Ruckert C."/>
        </authorList>
    </citation>
    <scope>NUCLEOTIDE SEQUENCE</scope>
    <source>
        <strain evidence="1">JCM 4234</strain>
    </source>
</reference>
<organism evidence="1 2">
    <name type="scientific">Streptomyces griseoviridis</name>
    <dbReference type="NCBI Taxonomy" id="45398"/>
    <lineage>
        <taxon>Bacteria</taxon>
        <taxon>Bacillati</taxon>
        <taxon>Actinomycetota</taxon>
        <taxon>Actinomycetes</taxon>
        <taxon>Kitasatosporales</taxon>
        <taxon>Streptomycetaceae</taxon>
        <taxon>Streptomyces</taxon>
    </lineage>
</organism>
<dbReference type="SUPFAM" id="SSF140453">
    <property type="entry name" value="EsxAB dimer-like"/>
    <property type="match status" value="1"/>
</dbReference>
<comment type="caution">
    <text evidence="1">The sequence shown here is derived from an EMBL/GenBank/DDBJ whole genome shotgun (WGS) entry which is preliminary data.</text>
</comment>
<dbReference type="Pfam" id="PF06013">
    <property type="entry name" value="WXG100"/>
    <property type="match status" value="1"/>
</dbReference>
<dbReference type="InterPro" id="IPR010310">
    <property type="entry name" value="T7SS_ESAT-6-like"/>
</dbReference>
<name>A0A918GVE6_STRGD</name>
<dbReference type="EMBL" id="BMSL01000040">
    <property type="protein sequence ID" value="GGS69708.1"/>
    <property type="molecule type" value="Genomic_DNA"/>
</dbReference>
<dbReference type="Proteomes" id="UP000653493">
    <property type="component" value="Unassembled WGS sequence"/>
</dbReference>
<evidence type="ECO:0000313" key="2">
    <source>
        <dbReference type="Proteomes" id="UP000653493"/>
    </source>
</evidence>